<keyword evidence="2 6" id="KW-0963">Cytoplasm</keyword>
<dbReference type="Proteomes" id="UP001621714">
    <property type="component" value="Unassembled WGS sequence"/>
</dbReference>
<dbReference type="GO" id="GO:0008855">
    <property type="term" value="F:exodeoxyribonuclease VII activity"/>
    <property type="evidence" value="ECO:0007669"/>
    <property type="project" value="UniProtKB-EC"/>
</dbReference>
<comment type="function">
    <text evidence="6">Bidirectionally degrades single-stranded DNA into large acid-insoluble oligonucleotides, which are then degraded further into small acid-soluble oligonucleotides.</text>
</comment>
<evidence type="ECO:0000256" key="6">
    <source>
        <dbReference type="HAMAP-Rule" id="MF_00337"/>
    </source>
</evidence>
<evidence type="ECO:0000256" key="1">
    <source>
        <dbReference type="ARBA" id="ARBA00009998"/>
    </source>
</evidence>
<keyword evidence="5 6" id="KW-0269">Exonuclease</keyword>
<reference evidence="7 8" key="1">
    <citation type="submission" date="2024-02" db="EMBL/GenBank/DDBJ databases">
        <title>Marinospirillum sp. MEB 164 isolated from Lonar lake sediment.</title>
        <authorList>
            <person name="Joshi A."/>
            <person name="Thite S."/>
        </authorList>
    </citation>
    <scope>NUCLEOTIDE SEQUENCE [LARGE SCALE GENOMIC DNA]</scope>
    <source>
        <strain evidence="7 8">MEB164</strain>
    </source>
</reference>
<dbReference type="SUPFAM" id="SSF116842">
    <property type="entry name" value="XseB-like"/>
    <property type="match status" value="1"/>
</dbReference>
<dbReference type="Gene3D" id="1.10.287.1040">
    <property type="entry name" value="Exonuclease VII, small subunit"/>
    <property type="match status" value="1"/>
</dbReference>
<comment type="catalytic activity">
    <reaction evidence="6">
        <text>Exonucleolytic cleavage in either 5'- to 3'- or 3'- to 5'-direction to yield nucleoside 5'-phosphates.</text>
        <dbReference type="EC" id="3.1.11.6"/>
    </reaction>
</comment>
<evidence type="ECO:0000256" key="3">
    <source>
        <dbReference type="ARBA" id="ARBA00022722"/>
    </source>
</evidence>
<comment type="caution">
    <text evidence="7">The sequence shown here is derived from an EMBL/GenBank/DDBJ whole genome shotgun (WGS) entry which is preliminary data.</text>
</comment>
<dbReference type="HAMAP" id="MF_00337">
    <property type="entry name" value="Exonuc_7_S"/>
    <property type="match status" value="1"/>
</dbReference>
<organism evidence="7 8">
    <name type="scientific">Marinospirillum alkalitolerans</name>
    <dbReference type="NCBI Taxonomy" id="3123374"/>
    <lineage>
        <taxon>Bacteria</taxon>
        <taxon>Pseudomonadati</taxon>
        <taxon>Pseudomonadota</taxon>
        <taxon>Gammaproteobacteria</taxon>
        <taxon>Oceanospirillales</taxon>
        <taxon>Oceanospirillaceae</taxon>
        <taxon>Marinospirillum</taxon>
    </lineage>
</organism>
<sequence>MSKTLSSAEATPTADFEQLMAELEQLVSKMEAGDLSLEASLEAYERGVRLSHLAQSRLQEAELRVQRLHEQSGQPEFVPLNEDERAL</sequence>
<dbReference type="InterPro" id="IPR037004">
    <property type="entry name" value="Exonuc_VII_ssu_sf"/>
</dbReference>
<evidence type="ECO:0000256" key="2">
    <source>
        <dbReference type="ARBA" id="ARBA00022490"/>
    </source>
</evidence>
<comment type="similarity">
    <text evidence="1 6">Belongs to the XseB family.</text>
</comment>
<dbReference type="NCBIfam" id="TIGR01280">
    <property type="entry name" value="xseB"/>
    <property type="match status" value="1"/>
</dbReference>
<evidence type="ECO:0000313" key="7">
    <source>
        <dbReference type="EMBL" id="MFK7160157.1"/>
    </source>
</evidence>
<dbReference type="EMBL" id="JBANFI010000002">
    <property type="protein sequence ID" value="MFK7160157.1"/>
    <property type="molecule type" value="Genomic_DNA"/>
</dbReference>
<evidence type="ECO:0000256" key="5">
    <source>
        <dbReference type="ARBA" id="ARBA00022839"/>
    </source>
</evidence>
<dbReference type="NCBIfam" id="NF002140">
    <property type="entry name" value="PRK00977.1-4"/>
    <property type="match status" value="1"/>
</dbReference>
<dbReference type="InterPro" id="IPR003761">
    <property type="entry name" value="Exonuc_VII_S"/>
</dbReference>
<accession>A0ABW8PV59</accession>
<keyword evidence="8" id="KW-1185">Reference proteome</keyword>
<dbReference type="EC" id="3.1.11.6" evidence="6"/>
<dbReference type="PANTHER" id="PTHR34137">
    <property type="entry name" value="EXODEOXYRIBONUCLEASE 7 SMALL SUBUNIT"/>
    <property type="match status" value="1"/>
</dbReference>
<dbReference type="RefSeq" id="WP_405337360.1">
    <property type="nucleotide sequence ID" value="NZ_JBANFI010000002.1"/>
</dbReference>
<proteinExistence type="inferred from homology"/>
<protein>
    <recommendedName>
        <fullName evidence="6">Exodeoxyribonuclease 7 small subunit</fullName>
        <ecNumber evidence="6">3.1.11.6</ecNumber>
    </recommendedName>
    <alternativeName>
        <fullName evidence="6">Exodeoxyribonuclease VII small subunit</fullName>
        <shortName evidence="6">Exonuclease VII small subunit</shortName>
    </alternativeName>
</protein>
<evidence type="ECO:0000256" key="4">
    <source>
        <dbReference type="ARBA" id="ARBA00022801"/>
    </source>
</evidence>
<comment type="subcellular location">
    <subcellularLocation>
        <location evidence="6">Cytoplasm</location>
    </subcellularLocation>
</comment>
<name>A0ABW8PV59_9GAMM</name>
<gene>
    <name evidence="6" type="primary">xseB</name>
    <name evidence="7" type="ORF">V6U78_03790</name>
</gene>
<evidence type="ECO:0000313" key="8">
    <source>
        <dbReference type="Proteomes" id="UP001621714"/>
    </source>
</evidence>
<dbReference type="Pfam" id="PF02609">
    <property type="entry name" value="Exonuc_VII_S"/>
    <property type="match status" value="1"/>
</dbReference>
<dbReference type="PANTHER" id="PTHR34137:SF1">
    <property type="entry name" value="EXODEOXYRIBONUCLEASE 7 SMALL SUBUNIT"/>
    <property type="match status" value="1"/>
</dbReference>
<keyword evidence="3 6" id="KW-0540">Nuclease</keyword>
<comment type="subunit">
    <text evidence="6">Heterooligomer composed of large and small subunits.</text>
</comment>
<keyword evidence="4 6" id="KW-0378">Hydrolase</keyword>